<evidence type="ECO:0000313" key="3">
    <source>
        <dbReference type="Proteomes" id="UP000800036"/>
    </source>
</evidence>
<evidence type="ECO:0000256" key="1">
    <source>
        <dbReference type="SAM" id="MobiDB-lite"/>
    </source>
</evidence>
<evidence type="ECO:0000313" key="2">
    <source>
        <dbReference type="EMBL" id="KAF1977834.1"/>
    </source>
</evidence>
<dbReference type="EMBL" id="ML976662">
    <property type="protein sequence ID" value="KAF1977834.1"/>
    <property type="molecule type" value="Genomic_DNA"/>
</dbReference>
<keyword evidence="3" id="KW-1185">Reference proteome</keyword>
<organism evidence="2 3">
    <name type="scientific">Bimuria novae-zelandiae CBS 107.79</name>
    <dbReference type="NCBI Taxonomy" id="1447943"/>
    <lineage>
        <taxon>Eukaryota</taxon>
        <taxon>Fungi</taxon>
        <taxon>Dikarya</taxon>
        <taxon>Ascomycota</taxon>
        <taxon>Pezizomycotina</taxon>
        <taxon>Dothideomycetes</taxon>
        <taxon>Pleosporomycetidae</taxon>
        <taxon>Pleosporales</taxon>
        <taxon>Massarineae</taxon>
        <taxon>Didymosphaeriaceae</taxon>
        <taxon>Bimuria</taxon>
    </lineage>
</organism>
<dbReference type="Proteomes" id="UP000800036">
    <property type="component" value="Unassembled WGS sequence"/>
</dbReference>
<dbReference type="OrthoDB" id="62952at2759"/>
<protein>
    <recommendedName>
        <fullName evidence="4">F-box domain-containing protein</fullName>
    </recommendedName>
</protein>
<proteinExistence type="predicted"/>
<gene>
    <name evidence="2" type="ORF">BU23DRAFT_550514</name>
</gene>
<dbReference type="InterPro" id="IPR038883">
    <property type="entry name" value="AN11006-like"/>
</dbReference>
<reference evidence="2" key="1">
    <citation type="journal article" date="2020" name="Stud. Mycol.">
        <title>101 Dothideomycetes genomes: a test case for predicting lifestyles and emergence of pathogens.</title>
        <authorList>
            <person name="Haridas S."/>
            <person name="Albert R."/>
            <person name="Binder M."/>
            <person name="Bloem J."/>
            <person name="Labutti K."/>
            <person name="Salamov A."/>
            <person name="Andreopoulos B."/>
            <person name="Baker S."/>
            <person name="Barry K."/>
            <person name="Bills G."/>
            <person name="Bluhm B."/>
            <person name="Cannon C."/>
            <person name="Castanera R."/>
            <person name="Culley D."/>
            <person name="Daum C."/>
            <person name="Ezra D."/>
            <person name="Gonzalez J."/>
            <person name="Henrissat B."/>
            <person name="Kuo A."/>
            <person name="Liang C."/>
            <person name="Lipzen A."/>
            <person name="Lutzoni F."/>
            <person name="Magnuson J."/>
            <person name="Mondo S."/>
            <person name="Nolan M."/>
            <person name="Ohm R."/>
            <person name="Pangilinan J."/>
            <person name="Park H.-J."/>
            <person name="Ramirez L."/>
            <person name="Alfaro M."/>
            <person name="Sun H."/>
            <person name="Tritt A."/>
            <person name="Yoshinaga Y."/>
            <person name="Zwiers L.-H."/>
            <person name="Turgeon B."/>
            <person name="Goodwin S."/>
            <person name="Spatafora J."/>
            <person name="Crous P."/>
            <person name="Grigoriev I."/>
        </authorList>
    </citation>
    <scope>NUCLEOTIDE SEQUENCE</scope>
    <source>
        <strain evidence="2">CBS 107.79</strain>
    </source>
</reference>
<evidence type="ECO:0008006" key="4">
    <source>
        <dbReference type="Google" id="ProtNLM"/>
    </source>
</evidence>
<accession>A0A6A5VKL4</accession>
<name>A0A6A5VKL4_9PLEO</name>
<dbReference type="PANTHER" id="PTHR42085">
    <property type="entry name" value="F-BOX DOMAIN-CONTAINING PROTEIN"/>
    <property type="match status" value="1"/>
</dbReference>
<dbReference type="PANTHER" id="PTHR42085:SF2">
    <property type="entry name" value="F-BOX DOMAIN-CONTAINING PROTEIN"/>
    <property type="match status" value="1"/>
</dbReference>
<dbReference type="AlphaFoldDB" id="A0A6A5VKL4"/>
<feature type="region of interest" description="Disordered" evidence="1">
    <location>
        <begin position="334"/>
        <end position="355"/>
    </location>
</feature>
<sequence length="482" mass="52924">MLETVSPGKRDSMDAATDVASKLEATHIQSSPPPSSSTTAGLTSLPASVRNKIYAHVLDTELVNAGQPNVSYTHTIKASTLHFSASRPPFPVQTSLFYVNKQISQEARQFFYSKNLFVKFEIYSSDARHVKTMLEESGVLFSVAKPEAVQRCKAHAMDLTVIEKGSAVKRASVMFPAQYLPRLINFIEQASKASGSWAPSHALFISVKNMYGLENARVQGDLLELFRLITNVGKVEIEGKELLDGYAEGLQKSMMAANFEPEEWLKLVSEMTDRAEQASKKKDDDAAAQHAQAAIISMTYAYLTRAETLHSQPESFARGVQRLRWRTELSLANTLHSKHPSSTSESSDPATEKASAADLLAAETAASHALSLATDSPSPDSNPWFRSLPAELIPPNKADWFTDEERGRSWYALGLAHMALDEFLFAAGDLERSVGLLGESTSGEMRGEVEKAFAKAREGIDWEVRPGIGLRKAARVARREAE</sequence>
<feature type="compositionally biased region" description="Low complexity" evidence="1">
    <location>
        <begin position="340"/>
        <end position="355"/>
    </location>
</feature>